<protein>
    <submittedName>
        <fullName evidence="1">Sucrase ferredoxin</fullName>
    </submittedName>
</protein>
<keyword evidence="2" id="KW-1185">Reference proteome</keyword>
<reference evidence="1 2" key="1">
    <citation type="submission" date="2020-03" db="EMBL/GenBank/DDBJ databases">
        <title>Nocardioides sp. nov., isolated from fish.</title>
        <authorList>
            <person name="Hyun D.-W."/>
            <person name="Bae J.-W."/>
        </authorList>
    </citation>
    <scope>NUCLEOTIDE SEQUENCE [LARGE SCALE GENOMIC DNA]</scope>
    <source>
        <strain evidence="1 2">HDW12A</strain>
    </source>
</reference>
<dbReference type="KEGG" id="npi:G7071_06435"/>
<gene>
    <name evidence="1" type="ORF">G7071_06435</name>
</gene>
<name>A0A6G7YEC4_9ACTN</name>
<proteinExistence type="predicted"/>
<dbReference type="CDD" id="cd03062">
    <property type="entry name" value="TRX_Fd_Sucrase"/>
    <property type="match status" value="1"/>
</dbReference>
<dbReference type="RefSeq" id="WP_166316370.1">
    <property type="nucleotide sequence ID" value="NZ_CP049866.1"/>
</dbReference>
<dbReference type="AlphaFoldDB" id="A0A6G7YEC4"/>
<sequence length="261" mass="27643">MSDDFRCSVDSRNDHEQLAGTAPADTELLLVEHPGPWGRQAVAESRLPAEVKDHLAALDGVRVQLVRRPGGVGGPGVRVFHATATEAGFRVTTARLAQVDDLLALDLGSLSPYEGVLWLVCTNGRRDRCCAEVGRPIAAGLAARWPEETWETTHLGGHRFAGTLLALPSGHTLGRLSADNVVAACAELEAGGVPLDLSRGRAGRSGADQVRELHALAGGDPDDEVVEVAGPDRRQSCGGLELKATTRFEVRPRGRPAPAPR</sequence>
<evidence type="ECO:0000313" key="2">
    <source>
        <dbReference type="Proteomes" id="UP000502035"/>
    </source>
</evidence>
<accession>A0A6G7YEC4</accession>
<dbReference type="Proteomes" id="UP000502035">
    <property type="component" value="Chromosome"/>
</dbReference>
<dbReference type="Pfam" id="PF06999">
    <property type="entry name" value="Suc_Fer-like"/>
    <property type="match status" value="1"/>
</dbReference>
<dbReference type="EMBL" id="CP049866">
    <property type="protein sequence ID" value="QIK75120.1"/>
    <property type="molecule type" value="Genomic_DNA"/>
</dbReference>
<dbReference type="InterPro" id="IPR009737">
    <property type="entry name" value="Aim32/Apd1-like"/>
</dbReference>
<evidence type="ECO:0000313" key="1">
    <source>
        <dbReference type="EMBL" id="QIK75120.1"/>
    </source>
</evidence>
<organism evidence="1 2">
    <name type="scientific">Nocardioides piscis</name>
    <dbReference type="NCBI Taxonomy" id="2714938"/>
    <lineage>
        <taxon>Bacteria</taxon>
        <taxon>Bacillati</taxon>
        <taxon>Actinomycetota</taxon>
        <taxon>Actinomycetes</taxon>
        <taxon>Propionibacteriales</taxon>
        <taxon>Nocardioidaceae</taxon>
        <taxon>Nocardioides</taxon>
    </lineage>
</organism>